<feature type="domain" description="F-box" evidence="2">
    <location>
        <begin position="95"/>
        <end position="131"/>
    </location>
</feature>
<dbReference type="Pfam" id="PF00646">
    <property type="entry name" value="F-box"/>
    <property type="match status" value="1"/>
</dbReference>
<sequence length="152" mass="17745">MPSGLSRLAQSHPDDDDDYDDDDEEYPSLLGGGKKMICWINSWRLPVPSKNIQTEKQQMSRKKYTVWRLCTKISSISSILSLSTRQRFTRNRPAILSLQESVLHNIYKHLPLVDKACLSLSCKRLFNLFRTILKEKEFEFPRLLHLQIPILL</sequence>
<gene>
    <name evidence="3" type="ORF">PEGY_LOCUS1532</name>
</gene>
<keyword evidence="4" id="KW-1185">Reference proteome</keyword>
<dbReference type="Proteomes" id="UP001154252">
    <property type="component" value="Unassembled WGS sequence"/>
</dbReference>
<evidence type="ECO:0000313" key="4">
    <source>
        <dbReference type="Proteomes" id="UP001154252"/>
    </source>
</evidence>
<dbReference type="AlphaFoldDB" id="A0A9W4K9E1"/>
<name>A0A9W4K9E1_9EURO</name>
<dbReference type="InterPro" id="IPR001810">
    <property type="entry name" value="F-box_dom"/>
</dbReference>
<reference evidence="3" key="1">
    <citation type="submission" date="2021-07" db="EMBL/GenBank/DDBJ databases">
        <authorList>
            <person name="Branca A.L. A."/>
        </authorList>
    </citation>
    <scope>NUCLEOTIDE SEQUENCE</scope>
</reference>
<feature type="region of interest" description="Disordered" evidence="1">
    <location>
        <begin position="1"/>
        <end position="25"/>
    </location>
</feature>
<evidence type="ECO:0000259" key="2">
    <source>
        <dbReference type="Pfam" id="PF00646"/>
    </source>
</evidence>
<proteinExistence type="predicted"/>
<protein>
    <recommendedName>
        <fullName evidence="2">F-box domain-containing protein</fullName>
    </recommendedName>
</protein>
<evidence type="ECO:0000313" key="3">
    <source>
        <dbReference type="EMBL" id="CAG8888288.1"/>
    </source>
</evidence>
<comment type="caution">
    <text evidence="3">The sequence shown here is derived from an EMBL/GenBank/DDBJ whole genome shotgun (WGS) entry which is preliminary data.</text>
</comment>
<feature type="compositionally biased region" description="Acidic residues" evidence="1">
    <location>
        <begin position="14"/>
        <end position="25"/>
    </location>
</feature>
<dbReference type="EMBL" id="CAJVRC010000839">
    <property type="protein sequence ID" value="CAG8888288.1"/>
    <property type="molecule type" value="Genomic_DNA"/>
</dbReference>
<organism evidence="3 4">
    <name type="scientific">Penicillium egyptiacum</name>
    <dbReference type="NCBI Taxonomy" id="1303716"/>
    <lineage>
        <taxon>Eukaryota</taxon>
        <taxon>Fungi</taxon>
        <taxon>Dikarya</taxon>
        <taxon>Ascomycota</taxon>
        <taxon>Pezizomycotina</taxon>
        <taxon>Eurotiomycetes</taxon>
        <taxon>Eurotiomycetidae</taxon>
        <taxon>Eurotiales</taxon>
        <taxon>Aspergillaceae</taxon>
        <taxon>Penicillium</taxon>
    </lineage>
</organism>
<dbReference type="OrthoDB" id="4454461at2759"/>
<evidence type="ECO:0000256" key="1">
    <source>
        <dbReference type="SAM" id="MobiDB-lite"/>
    </source>
</evidence>
<accession>A0A9W4K9E1</accession>